<sequence>MAVTARKSGPSMEVKMVVGGMIVYLTPIQGSVINNVTINGKQAPLVEGGLFRYMSPSSPAL</sequence>
<reference evidence="2" key="1">
    <citation type="submission" date="2021-01" db="EMBL/GenBank/DDBJ databases">
        <title>Caligus Genome Assembly.</title>
        <authorList>
            <person name="Gallardo-Escarate C."/>
        </authorList>
    </citation>
    <scope>NUCLEOTIDE SEQUENCE [LARGE SCALE GENOMIC DNA]</scope>
</reference>
<organism evidence="1 2">
    <name type="scientific">Caligus rogercresseyi</name>
    <name type="common">Sea louse</name>
    <dbReference type="NCBI Taxonomy" id="217165"/>
    <lineage>
        <taxon>Eukaryota</taxon>
        <taxon>Metazoa</taxon>
        <taxon>Ecdysozoa</taxon>
        <taxon>Arthropoda</taxon>
        <taxon>Crustacea</taxon>
        <taxon>Multicrustacea</taxon>
        <taxon>Hexanauplia</taxon>
        <taxon>Copepoda</taxon>
        <taxon>Siphonostomatoida</taxon>
        <taxon>Caligidae</taxon>
        <taxon>Caligus</taxon>
    </lineage>
</organism>
<evidence type="ECO:0000313" key="1">
    <source>
        <dbReference type="EMBL" id="QQP37544.1"/>
    </source>
</evidence>
<accession>A0A7T8GTI8</accession>
<dbReference type="AlphaFoldDB" id="A0A7T8GTI8"/>
<dbReference type="EMBL" id="CP045901">
    <property type="protein sequence ID" value="QQP37544.1"/>
    <property type="molecule type" value="Genomic_DNA"/>
</dbReference>
<evidence type="ECO:0000313" key="2">
    <source>
        <dbReference type="Proteomes" id="UP000595437"/>
    </source>
</evidence>
<keyword evidence="2" id="KW-1185">Reference proteome</keyword>
<gene>
    <name evidence="1" type="ORF">FKW44_017836</name>
</gene>
<name>A0A7T8GTI8_CALRO</name>
<protein>
    <submittedName>
        <fullName evidence="1">Uncharacterized protein</fullName>
    </submittedName>
</protein>
<dbReference type="Proteomes" id="UP000595437">
    <property type="component" value="Chromosome 12"/>
</dbReference>
<proteinExistence type="predicted"/>